<accession>A0A9P4SHG7</accession>
<protein>
    <submittedName>
        <fullName evidence="2">Uncharacterized protein</fullName>
    </submittedName>
</protein>
<dbReference type="EMBL" id="MU006090">
    <property type="protein sequence ID" value="KAF2841880.1"/>
    <property type="molecule type" value="Genomic_DNA"/>
</dbReference>
<sequence>MASPVSLNILDDREHTSILFDSTTFVDQMKFPTATFDEILPLNPFSPLILGTAPNFSLPSPQSDHLFEELDFSSDFGPTSLDILDEFFSYPTELGSPVEKPHQTPENAKELEAEHVTIPVQLTLTPVATPKPKSAGRLPGSARKCSTIIHELSVHESVFDVNTLEDVAVLNRTPKPRAYNDIYAAKSTPSPTSRKSPKETIQNVLTPSSSVGVQHSDTGDKNTTGNQLPKTTDDDDVIFIHSVKKPKSAPNFAHTTNPNVGSGAQRPAFHLDPFTVQAYQNYGQTLMSLNDTEWYGTMAPGTGFEFLDNRRPPQVVGTTRRPIMTPASQKIAKPMITGMQYTTGRPKTSREYAIERFLSLTNNPQPSFSASKISTNTLGPPILSISRDGVITTPSSTLRDAPAKKGGRKVKNAEGIQPKPTASTKRKAATGADVAASKHQNIGGTTIEPSKYQRIPGTIRPRPEFWEDDFVAWGQKTEFGCYPERFVW</sequence>
<proteinExistence type="predicted"/>
<evidence type="ECO:0000313" key="3">
    <source>
        <dbReference type="Proteomes" id="UP000799429"/>
    </source>
</evidence>
<reference evidence="2" key="1">
    <citation type="journal article" date="2020" name="Stud. Mycol.">
        <title>101 Dothideomycetes genomes: a test case for predicting lifestyles and emergence of pathogens.</title>
        <authorList>
            <person name="Haridas S."/>
            <person name="Albert R."/>
            <person name="Binder M."/>
            <person name="Bloem J."/>
            <person name="Labutti K."/>
            <person name="Salamov A."/>
            <person name="Andreopoulos B."/>
            <person name="Baker S."/>
            <person name="Barry K."/>
            <person name="Bills G."/>
            <person name="Bluhm B."/>
            <person name="Cannon C."/>
            <person name="Castanera R."/>
            <person name="Culley D."/>
            <person name="Daum C."/>
            <person name="Ezra D."/>
            <person name="Gonzalez J."/>
            <person name="Henrissat B."/>
            <person name="Kuo A."/>
            <person name="Liang C."/>
            <person name="Lipzen A."/>
            <person name="Lutzoni F."/>
            <person name="Magnuson J."/>
            <person name="Mondo S."/>
            <person name="Nolan M."/>
            <person name="Ohm R."/>
            <person name="Pangilinan J."/>
            <person name="Park H.-J."/>
            <person name="Ramirez L."/>
            <person name="Alfaro M."/>
            <person name="Sun H."/>
            <person name="Tritt A."/>
            <person name="Yoshinaga Y."/>
            <person name="Zwiers L.-H."/>
            <person name="Turgeon B."/>
            <person name="Goodwin S."/>
            <person name="Spatafora J."/>
            <person name="Crous P."/>
            <person name="Grigoriev I."/>
        </authorList>
    </citation>
    <scope>NUCLEOTIDE SEQUENCE</scope>
    <source>
        <strain evidence="2">CBS 101060</strain>
    </source>
</reference>
<feature type="compositionally biased region" description="Polar residues" evidence="1">
    <location>
        <begin position="201"/>
        <end position="230"/>
    </location>
</feature>
<keyword evidence="3" id="KW-1185">Reference proteome</keyword>
<name>A0A9P4SHG7_9PEZI</name>
<dbReference type="AlphaFoldDB" id="A0A9P4SHG7"/>
<comment type="caution">
    <text evidence="2">The sequence shown here is derived from an EMBL/GenBank/DDBJ whole genome shotgun (WGS) entry which is preliminary data.</text>
</comment>
<gene>
    <name evidence="2" type="ORF">M501DRAFT_1013265</name>
</gene>
<feature type="region of interest" description="Disordered" evidence="1">
    <location>
        <begin position="393"/>
        <end position="450"/>
    </location>
</feature>
<evidence type="ECO:0000313" key="2">
    <source>
        <dbReference type="EMBL" id="KAF2841880.1"/>
    </source>
</evidence>
<feature type="compositionally biased region" description="Polar residues" evidence="1">
    <location>
        <begin position="438"/>
        <end position="448"/>
    </location>
</feature>
<feature type="region of interest" description="Disordered" evidence="1">
    <location>
        <begin position="181"/>
        <end position="233"/>
    </location>
</feature>
<organism evidence="2 3">
    <name type="scientific">Patellaria atrata CBS 101060</name>
    <dbReference type="NCBI Taxonomy" id="1346257"/>
    <lineage>
        <taxon>Eukaryota</taxon>
        <taxon>Fungi</taxon>
        <taxon>Dikarya</taxon>
        <taxon>Ascomycota</taxon>
        <taxon>Pezizomycotina</taxon>
        <taxon>Dothideomycetes</taxon>
        <taxon>Dothideomycetes incertae sedis</taxon>
        <taxon>Patellariales</taxon>
        <taxon>Patellariaceae</taxon>
        <taxon>Patellaria</taxon>
    </lineage>
</organism>
<dbReference type="Proteomes" id="UP000799429">
    <property type="component" value="Unassembled WGS sequence"/>
</dbReference>
<evidence type="ECO:0000256" key="1">
    <source>
        <dbReference type="SAM" id="MobiDB-lite"/>
    </source>
</evidence>